<dbReference type="GO" id="GO:0005507">
    <property type="term" value="F:copper ion binding"/>
    <property type="evidence" value="ECO:0007669"/>
    <property type="project" value="InterPro"/>
</dbReference>
<dbReference type="EMBL" id="LAZR01027612">
    <property type="protein sequence ID" value="KKL65195.1"/>
    <property type="molecule type" value="Genomic_DNA"/>
</dbReference>
<name>A0A0F9G6M9_9ZZZZ</name>
<dbReference type="Gene3D" id="2.60.40.200">
    <property type="entry name" value="Superoxide dismutase, copper/zinc binding domain"/>
    <property type="match status" value="1"/>
</dbReference>
<reference evidence="2" key="1">
    <citation type="journal article" date="2015" name="Nature">
        <title>Complex archaea that bridge the gap between prokaryotes and eukaryotes.</title>
        <authorList>
            <person name="Spang A."/>
            <person name="Saw J.H."/>
            <person name="Jorgensen S.L."/>
            <person name="Zaremba-Niedzwiedzka K."/>
            <person name="Martijn J."/>
            <person name="Lind A.E."/>
            <person name="van Eijk R."/>
            <person name="Schleper C."/>
            <person name="Guy L."/>
            <person name="Ettema T.J."/>
        </authorList>
    </citation>
    <scope>NUCLEOTIDE SEQUENCE</scope>
</reference>
<evidence type="ECO:0000313" key="2">
    <source>
        <dbReference type="EMBL" id="KKL65195.1"/>
    </source>
</evidence>
<sequence>CDEGYSHVIVHITYTPTTPGVTFYVKGHKLPSGKKGFHVHQTGNLQDGCTTLGPHYNPTRVTHGGLNEPNAHRGDLGNIIVDKSGNCEMKIYSRYLTLSELLGRSLVIHTNQDDLGRGGNPESLKTGNSGSRMCCGVIGYA</sequence>
<dbReference type="PANTHER" id="PTHR10003">
    <property type="entry name" value="SUPEROXIDE DISMUTASE CU-ZN -RELATED"/>
    <property type="match status" value="1"/>
</dbReference>
<dbReference type="Pfam" id="PF00080">
    <property type="entry name" value="Sod_Cu"/>
    <property type="match status" value="1"/>
</dbReference>
<accession>A0A0F9G6M9</accession>
<proteinExistence type="predicted"/>
<dbReference type="SUPFAM" id="SSF49329">
    <property type="entry name" value="Cu,Zn superoxide dismutase-like"/>
    <property type="match status" value="1"/>
</dbReference>
<dbReference type="InterPro" id="IPR024134">
    <property type="entry name" value="SOD_Cu/Zn_/chaperone"/>
</dbReference>
<dbReference type="InterPro" id="IPR001424">
    <property type="entry name" value="SOD_Cu_Zn_dom"/>
</dbReference>
<evidence type="ECO:0000259" key="1">
    <source>
        <dbReference type="Pfam" id="PF00080"/>
    </source>
</evidence>
<dbReference type="InterPro" id="IPR036423">
    <property type="entry name" value="SOD-like_Cu/Zn_dom_sf"/>
</dbReference>
<dbReference type="PRINTS" id="PR00068">
    <property type="entry name" value="CUZNDISMTASE"/>
</dbReference>
<feature type="domain" description="Superoxide dismutase copper/zinc binding" evidence="1">
    <location>
        <begin position="10"/>
        <end position="138"/>
    </location>
</feature>
<feature type="non-terminal residue" evidence="2">
    <location>
        <position position="1"/>
    </location>
</feature>
<organism evidence="2">
    <name type="scientific">marine sediment metagenome</name>
    <dbReference type="NCBI Taxonomy" id="412755"/>
    <lineage>
        <taxon>unclassified sequences</taxon>
        <taxon>metagenomes</taxon>
        <taxon>ecological metagenomes</taxon>
    </lineage>
</organism>
<comment type="caution">
    <text evidence="2">The sequence shown here is derived from an EMBL/GenBank/DDBJ whole genome shotgun (WGS) entry which is preliminary data.</text>
</comment>
<dbReference type="AlphaFoldDB" id="A0A0F9G6M9"/>
<protein>
    <recommendedName>
        <fullName evidence="1">Superoxide dismutase copper/zinc binding domain-containing protein</fullName>
    </recommendedName>
</protein>
<gene>
    <name evidence="2" type="ORF">LCGC14_2157380</name>
</gene>
<dbReference type="GO" id="GO:0006801">
    <property type="term" value="P:superoxide metabolic process"/>
    <property type="evidence" value="ECO:0007669"/>
    <property type="project" value="InterPro"/>
</dbReference>
<dbReference type="CDD" id="cd00305">
    <property type="entry name" value="Cu-Zn_Superoxide_Dismutase"/>
    <property type="match status" value="1"/>
</dbReference>